<accession>A0A8T0HPZ1</accession>
<evidence type="ECO:0000313" key="1">
    <source>
        <dbReference type="EMBL" id="KAG0572974.1"/>
    </source>
</evidence>
<gene>
    <name evidence="1" type="ORF">KC19_VG138000</name>
</gene>
<reference evidence="1" key="1">
    <citation type="submission" date="2020-06" db="EMBL/GenBank/DDBJ databases">
        <title>WGS assembly of Ceratodon purpureus strain R40.</title>
        <authorList>
            <person name="Carey S.B."/>
            <person name="Jenkins J."/>
            <person name="Shu S."/>
            <person name="Lovell J.T."/>
            <person name="Sreedasyam A."/>
            <person name="Maumus F."/>
            <person name="Tiley G.P."/>
            <person name="Fernandez-Pozo N."/>
            <person name="Barry K."/>
            <person name="Chen C."/>
            <person name="Wang M."/>
            <person name="Lipzen A."/>
            <person name="Daum C."/>
            <person name="Saski C.A."/>
            <person name="Payton A.C."/>
            <person name="Mcbreen J.C."/>
            <person name="Conrad R.E."/>
            <person name="Kollar L.M."/>
            <person name="Olsson S."/>
            <person name="Huttunen S."/>
            <person name="Landis J.B."/>
            <person name="Wickett N.J."/>
            <person name="Johnson M.G."/>
            <person name="Rensing S.A."/>
            <person name="Grimwood J."/>
            <person name="Schmutz J."/>
            <person name="Mcdaniel S.F."/>
        </authorList>
    </citation>
    <scope>NUCLEOTIDE SEQUENCE</scope>
    <source>
        <strain evidence="1">R40</strain>
    </source>
</reference>
<dbReference type="EMBL" id="CM026426">
    <property type="protein sequence ID" value="KAG0572974.1"/>
    <property type="molecule type" value="Genomic_DNA"/>
</dbReference>
<organism evidence="1 2">
    <name type="scientific">Ceratodon purpureus</name>
    <name type="common">Fire moss</name>
    <name type="synonym">Dicranum purpureum</name>
    <dbReference type="NCBI Taxonomy" id="3225"/>
    <lineage>
        <taxon>Eukaryota</taxon>
        <taxon>Viridiplantae</taxon>
        <taxon>Streptophyta</taxon>
        <taxon>Embryophyta</taxon>
        <taxon>Bryophyta</taxon>
        <taxon>Bryophytina</taxon>
        <taxon>Bryopsida</taxon>
        <taxon>Dicranidae</taxon>
        <taxon>Pseudoditrichales</taxon>
        <taxon>Ditrichaceae</taxon>
        <taxon>Ceratodon</taxon>
    </lineage>
</organism>
<dbReference type="Proteomes" id="UP000822688">
    <property type="component" value="Chromosome V"/>
</dbReference>
<sequence length="104" mass="12280">MMGIQVDDNRMDVVNHFPVFIHCSKPNHYAILQVIFDKDDLLLQIPREIIGLPSDTIVKIHVDVPMTHTETPCFDMFFELPQCPIRLLHFSDERYIRIGFNKWL</sequence>
<comment type="caution">
    <text evidence="1">The sequence shown here is derived from an EMBL/GenBank/DDBJ whole genome shotgun (WGS) entry which is preliminary data.</text>
</comment>
<keyword evidence="2" id="KW-1185">Reference proteome</keyword>
<proteinExistence type="predicted"/>
<evidence type="ECO:0000313" key="2">
    <source>
        <dbReference type="Proteomes" id="UP000822688"/>
    </source>
</evidence>
<name>A0A8T0HPZ1_CERPU</name>
<protein>
    <submittedName>
        <fullName evidence="1">Uncharacterized protein</fullName>
    </submittedName>
</protein>
<dbReference type="AlphaFoldDB" id="A0A8T0HPZ1"/>